<keyword evidence="6" id="KW-0597">Phosphoprotein</keyword>
<dbReference type="AlphaFoldDB" id="E3MLY5"/>
<dbReference type="GO" id="GO:0006364">
    <property type="term" value="P:rRNA processing"/>
    <property type="evidence" value="ECO:0007669"/>
    <property type="project" value="UniProtKB-KW"/>
</dbReference>
<keyword evidence="8" id="KW-0539">Nucleus</keyword>
<dbReference type="GO" id="GO:0001522">
    <property type="term" value="P:pseudouridine synthesis"/>
    <property type="evidence" value="ECO:0007669"/>
    <property type="project" value="InterPro"/>
</dbReference>
<evidence type="ECO:0000256" key="1">
    <source>
        <dbReference type="ARBA" id="ARBA00004123"/>
    </source>
</evidence>
<evidence type="ECO:0000256" key="3">
    <source>
        <dbReference type="ARBA" id="ARBA00021438"/>
    </source>
</evidence>
<proteinExistence type="inferred from homology"/>
<dbReference type="InParanoid" id="E3MLY5"/>
<keyword evidence="5" id="KW-0698">rRNA processing</keyword>
<dbReference type="InterPro" id="IPR009000">
    <property type="entry name" value="Transl_B-barrel_sf"/>
</dbReference>
<dbReference type="PANTHER" id="PTHR31633">
    <property type="entry name" value="H/ACA RIBONUCLEOPROTEIN COMPLEX NON-CORE SUBUNIT NAF1"/>
    <property type="match status" value="1"/>
</dbReference>
<dbReference type="EMBL" id="DS268456">
    <property type="protein sequence ID" value="EFP04763.1"/>
    <property type="molecule type" value="Genomic_DNA"/>
</dbReference>
<dbReference type="OMA" id="MNEIMEM"/>
<comment type="subcellular location">
    <subcellularLocation>
        <location evidence="1">Nucleus</location>
    </subcellularLocation>
</comment>
<dbReference type="PANTHER" id="PTHR31633:SF1">
    <property type="entry name" value="H_ACA RIBONUCLEOPROTEIN COMPLEX NON-CORE SUBUNIT NAF1"/>
    <property type="match status" value="1"/>
</dbReference>
<evidence type="ECO:0000313" key="11">
    <source>
        <dbReference type="Proteomes" id="UP000008281"/>
    </source>
</evidence>
<keyword evidence="11" id="KW-1185">Reference proteome</keyword>
<dbReference type="Gene3D" id="2.40.10.230">
    <property type="entry name" value="Probable tRNA pseudouridine synthase domain"/>
    <property type="match status" value="1"/>
</dbReference>
<dbReference type="SUPFAM" id="SSF50447">
    <property type="entry name" value="Translation proteins"/>
    <property type="match status" value="1"/>
</dbReference>
<evidence type="ECO:0000256" key="5">
    <source>
        <dbReference type="ARBA" id="ARBA00022552"/>
    </source>
</evidence>
<dbReference type="InterPro" id="IPR038664">
    <property type="entry name" value="Gar1/Naf1_Cbf5-bd_sf"/>
</dbReference>
<dbReference type="GO" id="GO:0005634">
    <property type="term" value="C:nucleus"/>
    <property type="evidence" value="ECO:0007669"/>
    <property type="project" value="UniProtKB-SubCell"/>
</dbReference>
<feature type="compositionally biased region" description="Polar residues" evidence="9">
    <location>
        <begin position="356"/>
        <end position="370"/>
    </location>
</feature>
<evidence type="ECO:0000256" key="7">
    <source>
        <dbReference type="ARBA" id="ARBA00022884"/>
    </source>
</evidence>
<protein>
    <recommendedName>
        <fullName evidence="3">H/ACA ribonucleoprotein complex non-core subunit NAF1</fullName>
    </recommendedName>
</protein>
<sequence>MSEDNVKIEDPDDFMTIDRTPVPLAFCAHPTPIATEIVKKEAGIAEQLFELVDPIIVGNPNEIRQAPSIKSYGCDTESEFEFSGDDSDFENIKDIRSGALDSDEEFDKIVKFSAKIIEKTHKSEYPENVETKKNRKSKNTHKTANVREYDDLPPLENLSIECKSNLLEFGFVSKVVDCQVVIVSTCNEVLDFDSYLFDQKGNAIGQIYDIFGQVKTPQYVIRFNSSEEVYSVILCATVQTVFQASLMPIDMKVFYAPAEEQYSKTPFKGLNLAAANREAIKSLNRRLDQQAAVEKAVDHIHVADVDSDVEFSDDEAEKEYRKNKQTVPMNQRHQNEANRGGRKRDRRGGQKVQFAAGNTATNPLAANTSAPKPYRRDHDGPAPDVRPPQTTDSNPYAEFGCHSGFNGRFGI</sequence>
<dbReference type="FunCoup" id="E3MLY5">
    <property type="interactions" value="587"/>
</dbReference>
<dbReference type="InterPro" id="IPR040309">
    <property type="entry name" value="Naf1"/>
</dbReference>
<comment type="similarity">
    <text evidence="2">Belongs to the NAF1 family.</text>
</comment>
<keyword evidence="4" id="KW-0690">Ribosome biogenesis</keyword>
<dbReference type="HOGENOM" id="CLU_726154_0_0_1"/>
<evidence type="ECO:0000256" key="2">
    <source>
        <dbReference type="ARBA" id="ARBA00009801"/>
    </source>
</evidence>
<accession>E3MLY5</accession>
<evidence type="ECO:0000313" key="10">
    <source>
        <dbReference type="EMBL" id="EFP04763.1"/>
    </source>
</evidence>
<feature type="region of interest" description="Disordered" evidence="9">
    <location>
        <begin position="311"/>
        <end position="402"/>
    </location>
</feature>
<evidence type="ECO:0000256" key="9">
    <source>
        <dbReference type="SAM" id="MobiDB-lite"/>
    </source>
</evidence>
<organism evidence="11">
    <name type="scientific">Caenorhabditis remanei</name>
    <name type="common">Caenorhabditis vulgaris</name>
    <dbReference type="NCBI Taxonomy" id="31234"/>
    <lineage>
        <taxon>Eukaryota</taxon>
        <taxon>Metazoa</taxon>
        <taxon>Ecdysozoa</taxon>
        <taxon>Nematoda</taxon>
        <taxon>Chromadorea</taxon>
        <taxon>Rhabditida</taxon>
        <taxon>Rhabditina</taxon>
        <taxon>Rhabditomorpha</taxon>
        <taxon>Rhabditoidea</taxon>
        <taxon>Rhabditidae</taxon>
        <taxon>Peloderinae</taxon>
        <taxon>Caenorhabditis</taxon>
    </lineage>
</organism>
<dbReference type="Proteomes" id="UP000008281">
    <property type="component" value="Unassembled WGS sequence"/>
</dbReference>
<name>E3MLY5_CAERE</name>
<evidence type="ECO:0000256" key="4">
    <source>
        <dbReference type="ARBA" id="ARBA00022517"/>
    </source>
</evidence>
<dbReference type="GO" id="GO:0003723">
    <property type="term" value="F:RNA binding"/>
    <property type="evidence" value="ECO:0007669"/>
    <property type="project" value="UniProtKB-KW"/>
</dbReference>
<dbReference type="InterPro" id="IPR007504">
    <property type="entry name" value="H/ACA_rnp_Gar1/Naf1"/>
</dbReference>
<dbReference type="GO" id="GO:0005732">
    <property type="term" value="C:sno(s)RNA-containing ribonucleoprotein complex"/>
    <property type="evidence" value="ECO:0007669"/>
    <property type="project" value="InterPro"/>
</dbReference>
<evidence type="ECO:0000256" key="8">
    <source>
        <dbReference type="ARBA" id="ARBA00023242"/>
    </source>
</evidence>
<reference evidence="10" key="1">
    <citation type="submission" date="2007-07" db="EMBL/GenBank/DDBJ databases">
        <title>PCAP assembly of the Caenorhabditis remanei genome.</title>
        <authorList>
            <consortium name="The Caenorhabditis remanei Sequencing Consortium"/>
            <person name="Wilson R.K."/>
        </authorList>
    </citation>
    <scope>NUCLEOTIDE SEQUENCE [LARGE SCALE GENOMIC DNA]</scope>
    <source>
        <strain evidence="10">PB4641</strain>
    </source>
</reference>
<dbReference type="Pfam" id="PF04410">
    <property type="entry name" value="Gar1"/>
    <property type="match status" value="1"/>
</dbReference>
<evidence type="ECO:0000256" key="6">
    <source>
        <dbReference type="ARBA" id="ARBA00022553"/>
    </source>
</evidence>
<dbReference type="STRING" id="31234.E3MLY5"/>
<dbReference type="OrthoDB" id="21550at2759"/>
<keyword evidence="7" id="KW-0694">RNA-binding</keyword>
<gene>
    <name evidence="10" type="ORF">CRE_29879</name>
</gene>
<dbReference type="eggNOG" id="KOG2236">
    <property type="taxonomic scope" value="Eukaryota"/>
</dbReference>
<dbReference type="GO" id="GO:0000493">
    <property type="term" value="P:box H/ACA snoRNP assembly"/>
    <property type="evidence" value="ECO:0007669"/>
    <property type="project" value="InterPro"/>
</dbReference>